<name>A0A4U6X431_9PEZI</name>
<organism evidence="1 2">
    <name type="scientific">Colletotrichum tanaceti</name>
    <dbReference type="NCBI Taxonomy" id="1306861"/>
    <lineage>
        <taxon>Eukaryota</taxon>
        <taxon>Fungi</taxon>
        <taxon>Dikarya</taxon>
        <taxon>Ascomycota</taxon>
        <taxon>Pezizomycotina</taxon>
        <taxon>Sordariomycetes</taxon>
        <taxon>Hypocreomycetidae</taxon>
        <taxon>Glomerellales</taxon>
        <taxon>Glomerellaceae</taxon>
        <taxon>Colletotrichum</taxon>
        <taxon>Colletotrichum destructivum species complex</taxon>
    </lineage>
</organism>
<dbReference type="EMBL" id="PJEX01000460">
    <property type="protein sequence ID" value="TKW49925.1"/>
    <property type="molecule type" value="Genomic_DNA"/>
</dbReference>
<dbReference type="AlphaFoldDB" id="A0A4U6X431"/>
<protein>
    <submittedName>
        <fullName evidence="1">Uncharacterized protein</fullName>
    </submittedName>
</protein>
<evidence type="ECO:0000313" key="2">
    <source>
        <dbReference type="Proteomes" id="UP000310108"/>
    </source>
</evidence>
<comment type="caution">
    <text evidence="1">The sequence shown here is derived from an EMBL/GenBank/DDBJ whole genome shotgun (WGS) entry which is preliminary data.</text>
</comment>
<reference evidence="1 2" key="1">
    <citation type="journal article" date="2019" name="PLoS ONE">
        <title>Comparative genome analysis indicates high evolutionary potential of pathogenicity genes in Colletotrichum tanaceti.</title>
        <authorList>
            <person name="Lelwala R.V."/>
            <person name="Korhonen P.K."/>
            <person name="Young N.D."/>
            <person name="Scott J.B."/>
            <person name="Ades P.A."/>
            <person name="Gasser R.B."/>
            <person name="Taylor P.W.J."/>
        </authorList>
    </citation>
    <scope>NUCLEOTIDE SEQUENCE [LARGE SCALE GENOMIC DNA]</scope>
    <source>
        <strain evidence="1">BRIP57314</strain>
    </source>
</reference>
<gene>
    <name evidence="1" type="ORF">CTA1_2318</name>
</gene>
<sequence length="139" mass="15354">MPCSVAVVPVGPKKPTPEVVAYRFRRLVPPYSLAGCDEKRVHRLAITAVGARTGSKGPSQVLRRMRWDAFVEPLAQDDLEQGLGSSRGRDVVLLEYFDDRNEEFLNNVSAKLPVAPCGLCPYKTVATCFQQLDSFTSEP</sequence>
<accession>A0A4U6X431</accession>
<dbReference type="Proteomes" id="UP000310108">
    <property type="component" value="Unassembled WGS sequence"/>
</dbReference>
<evidence type="ECO:0000313" key="1">
    <source>
        <dbReference type="EMBL" id="TKW49925.1"/>
    </source>
</evidence>
<keyword evidence="2" id="KW-1185">Reference proteome</keyword>
<proteinExistence type="predicted"/>